<dbReference type="Gene3D" id="2.120.10.80">
    <property type="entry name" value="Kelch-type beta propeller"/>
    <property type="match status" value="2"/>
</dbReference>
<dbReference type="Pfam" id="PF00088">
    <property type="entry name" value="Trefoil"/>
    <property type="match status" value="2"/>
</dbReference>
<feature type="domain" description="P-type" evidence="6">
    <location>
        <begin position="559"/>
        <end position="606"/>
    </location>
</feature>
<gene>
    <name evidence="7" type="ORF">F1559_004767</name>
</gene>
<dbReference type="OrthoDB" id="432528at2759"/>
<keyword evidence="2" id="KW-0677">Repeat</keyword>
<keyword evidence="3 4" id="KW-1015">Disulfide bond</keyword>
<feature type="disulfide bond" evidence="4">
    <location>
        <begin position="636"/>
        <end position="651"/>
    </location>
</feature>
<comment type="caution">
    <text evidence="7">The sequence shown here is derived from an EMBL/GenBank/DDBJ whole genome shotgun (WGS) entry which is preliminary data.</text>
</comment>
<evidence type="ECO:0000256" key="1">
    <source>
        <dbReference type="ARBA" id="ARBA00022441"/>
    </source>
</evidence>
<keyword evidence="8" id="KW-1185">Reference proteome</keyword>
<evidence type="ECO:0000313" key="8">
    <source>
        <dbReference type="Proteomes" id="UP000530660"/>
    </source>
</evidence>
<evidence type="ECO:0000259" key="6">
    <source>
        <dbReference type="PROSITE" id="PS51448"/>
    </source>
</evidence>
<dbReference type="SUPFAM" id="SSF57492">
    <property type="entry name" value="Trefoil"/>
    <property type="match status" value="2"/>
</dbReference>
<organism evidence="7 8">
    <name type="scientific">Cyanidiococcus yangmingshanensis</name>
    <dbReference type="NCBI Taxonomy" id="2690220"/>
    <lineage>
        <taxon>Eukaryota</taxon>
        <taxon>Rhodophyta</taxon>
        <taxon>Bangiophyceae</taxon>
        <taxon>Cyanidiales</taxon>
        <taxon>Cyanidiaceae</taxon>
        <taxon>Cyanidiococcus</taxon>
    </lineage>
</organism>
<feature type="domain" description="P-type" evidence="6">
    <location>
        <begin position="624"/>
        <end position="681"/>
    </location>
</feature>
<evidence type="ECO:0000256" key="5">
    <source>
        <dbReference type="SAM" id="SignalP"/>
    </source>
</evidence>
<comment type="caution">
    <text evidence="4">Lacks conserved residue(s) required for the propagation of feature annotation.</text>
</comment>
<evidence type="ECO:0000256" key="4">
    <source>
        <dbReference type="PROSITE-ProRule" id="PRU00779"/>
    </source>
</evidence>
<reference evidence="7 8" key="1">
    <citation type="journal article" date="2020" name="J. Phycol.">
        <title>Comparative genome analysis reveals Cyanidiococcus gen. nov., a new extremophilic red algal genus sister to Cyanidioschyzon (Cyanidioschyzonaceae, Rhodophyta).</title>
        <authorList>
            <person name="Liu S.-L."/>
            <person name="Chiang Y.-R."/>
            <person name="Yoon H.S."/>
            <person name="Fu H.-Y."/>
        </authorList>
    </citation>
    <scope>NUCLEOTIDE SEQUENCE [LARGE SCALE GENOMIC DNA]</scope>
    <source>
        <strain evidence="7 8">THAL066</strain>
    </source>
</reference>
<name>A0A7J7ILC3_9RHOD</name>
<dbReference type="EMBL" id="VWRR01000007">
    <property type="protein sequence ID" value="KAF6003434.1"/>
    <property type="molecule type" value="Genomic_DNA"/>
</dbReference>
<evidence type="ECO:0000256" key="2">
    <source>
        <dbReference type="ARBA" id="ARBA00022737"/>
    </source>
</evidence>
<dbReference type="PANTHER" id="PTHR46093">
    <property type="entry name" value="ACYL-COA-BINDING DOMAIN-CONTAINING PROTEIN 5"/>
    <property type="match status" value="1"/>
</dbReference>
<keyword evidence="1" id="KW-0880">Kelch repeat</keyword>
<dbReference type="InterPro" id="IPR015915">
    <property type="entry name" value="Kelch-typ_b-propeller"/>
</dbReference>
<dbReference type="PANTHER" id="PTHR46093:SF18">
    <property type="entry name" value="FIBRONECTIN TYPE-III DOMAIN-CONTAINING PROTEIN"/>
    <property type="match status" value="1"/>
</dbReference>
<evidence type="ECO:0000256" key="3">
    <source>
        <dbReference type="ARBA" id="ARBA00023157"/>
    </source>
</evidence>
<dbReference type="CDD" id="cd00111">
    <property type="entry name" value="Trefoil"/>
    <property type="match status" value="2"/>
</dbReference>
<proteinExistence type="predicted"/>
<dbReference type="AlphaFoldDB" id="A0A7J7ILC3"/>
<dbReference type="Proteomes" id="UP000530660">
    <property type="component" value="Unassembled WGS sequence"/>
</dbReference>
<dbReference type="PROSITE" id="PS51448">
    <property type="entry name" value="P_TREFOIL_2"/>
    <property type="match status" value="2"/>
</dbReference>
<protein>
    <recommendedName>
        <fullName evidence="6">P-type domain-containing protein</fullName>
    </recommendedName>
</protein>
<accession>A0A7J7ILC3</accession>
<dbReference type="SMART" id="SM00018">
    <property type="entry name" value="PD"/>
    <property type="match status" value="2"/>
</dbReference>
<feature type="disulfide bond" evidence="4">
    <location>
        <begin position="626"/>
        <end position="652"/>
    </location>
</feature>
<evidence type="ECO:0000313" key="7">
    <source>
        <dbReference type="EMBL" id="KAF6003434.1"/>
    </source>
</evidence>
<keyword evidence="5" id="KW-0732">Signal</keyword>
<dbReference type="InterPro" id="IPR044913">
    <property type="entry name" value="P_trefoil_dom_sf"/>
</dbReference>
<sequence>MNHSRFWVSALWVALLFSLAVTSPERVVATPAPVSAVSWTWIGGETGIDNRGKYGTLNVTSAGSVPGGRFSPAGWVGSSGLVYLFGGFGYDIAAGPAYLNDLWYFNTSSLEWTWIGGNSTANQAGEYGTFREGSPTNIPGARTETAFWQIDEKHFWLFGGLGYDKNGNRGDLNDMWLYDTVSGNWAWVAGNDTIDAAPFYGPNGIYGPNYNPGARLSPAFWAGSDGLLWLFGGQNSEDEFLSDLWSFNTSSFEWAYQGGSTMPNQPGNYSAPGMVNASNAPGARYGPSSWVDSEGNLWLFGGDGYGNSTDQFGYLNDLWVYNTSFSVWIFVAGNVTSDNPGVYGTFGELSPANYPGGRFYSLSFVDALGNLQLFGGFGHTNSSRNSDLLNDLWVFDIELRQWAWINGSTQLGAIADYGMFNVSSPNVVPGARYGSVLWNTNGNDPILFGGFGNSNSSTTGPGYLNDVFALAEVLPTPTPTPTPTATATATATATITATASPTSTATATHSLTITPTPTPICTNEVCGSPGQYNNQDACQQVGCCFNPTTNECTLRSVSAACSAVSVSQRVPCGWSYIYPDECIAIPGCCWQPTANGILAPWCYYDINHAPQASVALQEVQAPVPKCPSPGSQRQPCGNAGINQFTCYAQGCCYDSQVQNQWVQNGKQPSEFATDPYCFQPEKTCVVPEFERQPCNSVPQQQQQQQQQNNNQLVRLLHSILYGDDKITERTSTYTPQQCLDAGCCLGFGGECYQRVTEYVCQTYGYVSNSLSGMNSNTSNATYIACGPECCNAETQNCTYSPFSSNNNNIVQQQQEQLQQSQVVLPSFCVCKDPTKQCGTYLIPSDNLVNKVRCCRSNEECINNECVVVSPIPTLTPTPTPSPTVSPIVSATTSASATTLATTV</sequence>
<feature type="chain" id="PRO_5029881838" description="P-type domain-containing protein" evidence="5">
    <location>
        <begin position="23"/>
        <end position="903"/>
    </location>
</feature>
<dbReference type="InterPro" id="IPR000519">
    <property type="entry name" value="P_trefoil_dom"/>
</dbReference>
<dbReference type="SUPFAM" id="SSF117281">
    <property type="entry name" value="Kelch motif"/>
    <property type="match status" value="1"/>
</dbReference>
<dbReference type="Gene3D" id="4.10.110.10">
    <property type="entry name" value="Spasmolytic Protein, domain 1"/>
    <property type="match status" value="2"/>
</dbReference>
<feature type="signal peptide" evidence="5">
    <location>
        <begin position="1"/>
        <end position="22"/>
    </location>
</feature>